<keyword evidence="1" id="KW-0812">Transmembrane</keyword>
<protein>
    <submittedName>
        <fullName evidence="2">CDP-alcohol phosphatidyltransferase family protein</fullName>
    </submittedName>
</protein>
<keyword evidence="1" id="KW-1133">Transmembrane helix</keyword>
<feature type="transmembrane region" description="Helical" evidence="1">
    <location>
        <begin position="73"/>
        <end position="96"/>
    </location>
</feature>
<keyword evidence="3" id="KW-1185">Reference proteome</keyword>
<name>A0A895YJU0_9ACTN</name>
<evidence type="ECO:0000256" key="1">
    <source>
        <dbReference type="SAM" id="Phobius"/>
    </source>
</evidence>
<keyword evidence="1" id="KW-0472">Membrane</keyword>
<organism evidence="2 3">
    <name type="scientific">Natronosporangium hydrolyticum</name>
    <dbReference type="NCBI Taxonomy" id="2811111"/>
    <lineage>
        <taxon>Bacteria</taxon>
        <taxon>Bacillati</taxon>
        <taxon>Actinomycetota</taxon>
        <taxon>Actinomycetes</taxon>
        <taxon>Micromonosporales</taxon>
        <taxon>Micromonosporaceae</taxon>
        <taxon>Natronosporangium</taxon>
    </lineage>
</organism>
<reference evidence="2" key="1">
    <citation type="submission" date="2021-02" db="EMBL/GenBank/DDBJ databases">
        <title>Natrosporangium hydrolyticum gen. nov., sp. nov, a haloalkaliphilic actinobacterium from a soda solonchak soil.</title>
        <authorList>
            <person name="Sorokin D.Y."/>
            <person name="Khijniak T.V."/>
            <person name="Zakharycheva A.P."/>
            <person name="Boueva O.V."/>
            <person name="Ariskina E.V."/>
            <person name="Hahnke R.L."/>
            <person name="Bunk B."/>
            <person name="Sproer C."/>
            <person name="Schumann P."/>
            <person name="Evtushenko L.I."/>
            <person name="Kublanov I.V."/>
        </authorList>
    </citation>
    <scope>NUCLEOTIDE SEQUENCE</scope>
    <source>
        <strain evidence="2">DSM 106523</strain>
    </source>
</reference>
<feature type="transmembrane region" description="Helical" evidence="1">
    <location>
        <begin position="117"/>
        <end position="143"/>
    </location>
</feature>
<gene>
    <name evidence="2" type="ORF">JQS43_08285</name>
</gene>
<evidence type="ECO:0000313" key="3">
    <source>
        <dbReference type="Proteomes" id="UP000662857"/>
    </source>
</evidence>
<dbReference type="RefSeq" id="WP_239678481.1">
    <property type="nucleotide sequence ID" value="NZ_CP070499.1"/>
</dbReference>
<proteinExistence type="predicted"/>
<dbReference type="EMBL" id="CP070499">
    <property type="protein sequence ID" value="QSB16275.1"/>
    <property type="molecule type" value="Genomic_DNA"/>
</dbReference>
<sequence length="225" mass="23182">MGWHQYAVAWAAQHGGYDLRRAPPSVRAWLRAGYSVARILQPLRIGPGLMFGLGGVLAVAVAVAAAGSGAGGLLLAAVLVPLSAFVGTLDGALTVLHQGDTARAAIRSVLMNRLGEVGWLTGFWLVGVPVTLVVITGAVTFLYEAGAREAIAGGMTRVGVHTVADRPMRVWVTTLGLLFAAFFAAVGVPLAAGLLAVATVVWLALVLVGAGQLTTAVRRSLADQR</sequence>
<accession>A0A895YJU0</accession>
<dbReference type="Proteomes" id="UP000662857">
    <property type="component" value="Chromosome"/>
</dbReference>
<dbReference type="AlphaFoldDB" id="A0A895YJU0"/>
<evidence type="ECO:0000313" key="2">
    <source>
        <dbReference type="EMBL" id="QSB16275.1"/>
    </source>
</evidence>
<dbReference type="KEGG" id="nhy:JQS43_08285"/>
<feature type="transmembrane region" description="Helical" evidence="1">
    <location>
        <begin position="177"/>
        <end position="210"/>
    </location>
</feature>
<feature type="transmembrane region" description="Helical" evidence="1">
    <location>
        <begin position="48"/>
        <end position="67"/>
    </location>
</feature>